<reference evidence="1 2" key="1">
    <citation type="submission" date="2015-09" db="EMBL/GenBank/DDBJ databases">
        <title>Atta colombica WGS genome.</title>
        <authorList>
            <person name="Nygaard S."/>
            <person name="Hu H."/>
            <person name="Boomsma J."/>
            <person name="Zhang G."/>
        </authorList>
    </citation>
    <scope>NUCLEOTIDE SEQUENCE [LARGE SCALE GENOMIC DNA]</scope>
    <source>
        <strain evidence="1">Treedump-2</strain>
        <tissue evidence="1">Whole body</tissue>
    </source>
</reference>
<dbReference type="EMBL" id="KQ976542">
    <property type="protein sequence ID" value="KYM81137.1"/>
    <property type="molecule type" value="Genomic_DNA"/>
</dbReference>
<dbReference type="AlphaFoldDB" id="A0A195BA79"/>
<name>A0A195BA79_9HYME</name>
<evidence type="ECO:0000313" key="2">
    <source>
        <dbReference type="Proteomes" id="UP000078540"/>
    </source>
</evidence>
<protein>
    <submittedName>
        <fullName evidence="1">Uncharacterized protein</fullName>
    </submittedName>
</protein>
<proteinExistence type="predicted"/>
<sequence length="144" mass="16747">MDTTPIDIDLMKTTYQKDYSDPAAARMAQRDMELTVLGTKDQCQLCSMPTKIIIKTDCPSYCHLSFPIYNGNAKRERDHKQKIEIKHLGKICKDIDRKQISSWKSEYQDSISKIGHAIMKIKLHHPKKTALPIQYQYNTPNRTY</sequence>
<evidence type="ECO:0000313" key="1">
    <source>
        <dbReference type="EMBL" id="KYM81137.1"/>
    </source>
</evidence>
<keyword evidence="2" id="KW-1185">Reference proteome</keyword>
<organism evidence="1 2">
    <name type="scientific">Atta colombica</name>
    <dbReference type="NCBI Taxonomy" id="520822"/>
    <lineage>
        <taxon>Eukaryota</taxon>
        <taxon>Metazoa</taxon>
        <taxon>Ecdysozoa</taxon>
        <taxon>Arthropoda</taxon>
        <taxon>Hexapoda</taxon>
        <taxon>Insecta</taxon>
        <taxon>Pterygota</taxon>
        <taxon>Neoptera</taxon>
        <taxon>Endopterygota</taxon>
        <taxon>Hymenoptera</taxon>
        <taxon>Apocrita</taxon>
        <taxon>Aculeata</taxon>
        <taxon>Formicoidea</taxon>
        <taxon>Formicidae</taxon>
        <taxon>Myrmicinae</taxon>
        <taxon>Atta</taxon>
    </lineage>
</organism>
<accession>A0A195BA79</accession>
<gene>
    <name evidence="1" type="ORF">ALC53_08480</name>
</gene>
<dbReference type="Proteomes" id="UP000078540">
    <property type="component" value="Unassembled WGS sequence"/>
</dbReference>